<dbReference type="InterPro" id="IPR050661">
    <property type="entry name" value="BglG_antiterminators"/>
</dbReference>
<dbReference type="RefSeq" id="WP_243633510.1">
    <property type="nucleotide sequence ID" value="NZ_CAOJQT010000077.1"/>
</dbReference>
<feature type="domain" description="PRD" evidence="2">
    <location>
        <begin position="173"/>
        <end position="283"/>
    </location>
</feature>
<dbReference type="GO" id="GO:0003723">
    <property type="term" value="F:RNA binding"/>
    <property type="evidence" value="ECO:0007669"/>
    <property type="project" value="InterPro"/>
</dbReference>
<dbReference type="Pfam" id="PF03123">
    <property type="entry name" value="CAT_RBD"/>
    <property type="match status" value="1"/>
</dbReference>
<dbReference type="GO" id="GO:0006355">
    <property type="term" value="P:regulation of DNA-templated transcription"/>
    <property type="evidence" value="ECO:0007669"/>
    <property type="project" value="InterPro"/>
</dbReference>
<dbReference type="GeneID" id="82206044"/>
<dbReference type="Pfam" id="PF00874">
    <property type="entry name" value="PRD"/>
    <property type="match status" value="2"/>
</dbReference>
<proteinExistence type="predicted"/>
<evidence type="ECO:0000313" key="3">
    <source>
        <dbReference type="EMBL" id="CED94624.1"/>
    </source>
</evidence>
<dbReference type="SMART" id="SM01061">
    <property type="entry name" value="CAT_RBD"/>
    <property type="match status" value="1"/>
</dbReference>
<evidence type="ECO:0000256" key="1">
    <source>
        <dbReference type="ARBA" id="ARBA00022737"/>
    </source>
</evidence>
<dbReference type="PANTHER" id="PTHR30185">
    <property type="entry name" value="CRYPTIC BETA-GLUCOSIDE BGL OPERON ANTITERMINATOR"/>
    <property type="match status" value="1"/>
</dbReference>
<dbReference type="SUPFAM" id="SSF50151">
    <property type="entry name" value="SacY-like RNA-binding domain"/>
    <property type="match status" value="1"/>
</dbReference>
<dbReference type="NCBIfam" id="NF046042">
    <property type="entry name" value="LicT"/>
    <property type="match status" value="1"/>
</dbReference>
<dbReference type="PANTHER" id="PTHR30185:SF15">
    <property type="entry name" value="CRYPTIC BETA-GLUCOSIDE BGL OPERON ANTITERMINATOR"/>
    <property type="match status" value="1"/>
</dbReference>
<dbReference type="InterPro" id="IPR036634">
    <property type="entry name" value="PRD_sf"/>
</dbReference>
<evidence type="ECO:0000313" key="4">
    <source>
        <dbReference type="Proteomes" id="UP000245622"/>
    </source>
</evidence>
<evidence type="ECO:0000259" key="2">
    <source>
        <dbReference type="PROSITE" id="PS51372"/>
    </source>
</evidence>
<dbReference type="InterPro" id="IPR036650">
    <property type="entry name" value="CAT_RNA-bd_dom_sf"/>
</dbReference>
<protein>
    <submittedName>
        <fullName evidence="3">Transcription antiterminator LicT</fullName>
    </submittedName>
</protein>
<reference evidence="3 4" key="1">
    <citation type="submission" date="2014-04" db="EMBL/GenBank/DDBJ databases">
        <authorList>
            <person name="Hornung B.V."/>
        </authorList>
    </citation>
    <scope>NUCLEOTIDE SEQUENCE [LARGE SCALE GENOMIC DNA]</scope>
    <source>
        <strain evidence="3 4">CRIB</strain>
    </source>
</reference>
<organism evidence="3 4">
    <name type="scientific">Romboutsia ilealis</name>
    <dbReference type="NCBI Taxonomy" id="1115758"/>
    <lineage>
        <taxon>Bacteria</taxon>
        <taxon>Bacillati</taxon>
        <taxon>Bacillota</taxon>
        <taxon>Clostridia</taxon>
        <taxon>Peptostreptococcales</taxon>
        <taxon>Peptostreptococcaceae</taxon>
        <taxon>Romboutsia</taxon>
    </lineage>
</organism>
<dbReference type="EMBL" id="LN555523">
    <property type="protein sequence ID" value="CED94624.1"/>
    <property type="molecule type" value="Genomic_DNA"/>
</dbReference>
<dbReference type="Gene3D" id="2.30.24.10">
    <property type="entry name" value="CAT RNA-binding domain"/>
    <property type="match status" value="1"/>
</dbReference>
<feature type="domain" description="PRD" evidence="2">
    <location>
        <begin position="67"/>
        <end position="172"/>
    </location>
</feature>
<dbReference type="SUPFAM" id="SSF63520">
    <property type="entry name" value="PTS-regulatory domain, PRD"/>
    <property type="match status" value="2"/>
</dbReference>
<dbReference type="KEGG" id="ril:CRIB_2019"/>
<keyword evidence="4" id="KW-1185">Reference proteome</keyword>
<dbReference type="Proteomes" id="UP000245622">
    <property type="component" value="Chromosome 1"/>
</dbReference>
<dbReference type="AlphaFoldDB" id="A0A1V1I4Y4"/>
<gene>
    <name evidence="3" type="ORF">CRIB_2019</name>
</gene>
<dbReference type="InterPro" id="IPR011608">
    <property type="entry name" value="PRD"/>
</dbReference>
<dbReference type="InterPro" id="IPR004341">
    <property type="entry name" value="CAT_RNA-bd_dom"/>
</dbReference>
<keyword evidence="1" id="KW-0677">Repeat</keyword>
<sequence length="289" mass="33918">MVTIKKVYNNNVILAFENSSKKEVILTGCGIGFKKKPNDNVDESKIEKTFVIQDDNFESKVNKLASEIPEEVFGVSSAIIEYAEKNLNTTLDEYIYISLTDHISFALKRYKENLPIKNELLSEIRRIHKKEYEIGKWAIEYINKTFDVDFLIDEAGFIAMHIINANYRESTNESCLMMDIINKILDIIKNYYSIEFIEDEINFDRLLTHLKFFAKRLIDKKESIDTNNNGLLEVVKVQYKESYNCAKQIKLFIEENYKYKVNDDEILYLILHINRVISVINFNKEEVIN</sequence>
<dbReference type="PROSITE" id="PS51372">
    <property type="entry name" value="PRD_2"/>
    <property type="match status" value="2"/>
</dbReference>
<name>A0A1V1I4Y4_9FIRM</name>
<accession>A0A1V1I4Y4</accession>
<dbReference type="Gene3D" id="1.10.1790.10">
    <property type="entry name" value="PRD domain"/>
    <property type="match status" value="2"/>
</dbReference>